<feature type="transmembrane region" description="Helical" evidence="2">
    <location>
        <begin position="302"/>
        <end position="321"/>
    </location>
</feature>
<dbReference type="EMBL" id="CP012900">
    <property type="protein sequence ID" value="ALJ26603.1"/>
    <property type="molecule type" value="Genomic_DNA"/>
</dbReference>
<keyword evidence="2" id="KW-0812">Transmembrane</keyword>
<dbReference type="InterPro" id="IPR050222">
    <property type="entry name" value="MATE_MdtK"/>
</dbReference>
<feature type="transmembrane region" description="Helical" evidence="2">
    <location>
        <begin position="70"/>
        <end position="97"/>
    </location>
</feature>
<feature type="transmembrane region" description="Helical" evidence="2">
    <location>
        <begin position="40"/>
        <end position="58"/>
    </location>
</feature>
<dbReference type="PANTHER" id="PTHR43298">
    <property type="entry name" value="MULTIDRUG RESISTANCE PROTEIN NORM-RELATED"/>
    <property type="match status" value="1"/>
</dbReference>
<feature type="transmembrane region" description="Helical" evidence="2">
    <location>
        <begin position="267"/>
        <end position="290"/>
    </location>
</feature>
<organism evidence="3 4">
    <name type="scientific">Stenotrophomonas acidaminiphila</name>
    <dbReference type="NCBI Taxonomy" id="128780"/>
    <lineage>
        <taxon>Bacteria</taxon>
        <taxon>Pseudomonadati</taxon>
        <taxon>Pseudomonadota</taxon>
        <taxon>Gammaproteobacteria</taxon>
        <taxon>Lysobacterales</taxon>
        <taxon>Lysobacteraceae</taxon>
        <taxon>Stenotrophomonas</taxon>
    </lineage>
</organism>
<feature type="transmembrane region" description="Helical" evidence="2">
    <location>
        <begin position="374"/>
        <end position="393"/>
    </location>
</feature>
<evidence type="ECO:0000313" key="4">
    <source>
        <dbReference type="Proteomes" id="UP000061010"/>
    </source>
</evidence>
<dbReference type="GO" id="GO:0042910">
    <property type="term" value="F:xenobiotic transmembrane transporter activity"/>
    <property type="evidence" value="ECO:0007669"/>
    <property type="project" value="InterPro"/>
</dbReference>
<evidence type="ECO:0000256" key="2">
    <source>
        <dbReference type="SAM" id="Phobius"/>
    </source>
</evidence>
<dbReference type="AlphaFoldDB" id="A0A0S1AV14"/>
<proteinExistence type="predicted"/>
<gene>
    <name evidence="3" type="ORF">AOT14_01410</name>
</gene>
<dbReference type="CDD" id="cd13131">
    <property type="entry name" value="MATE_NorM_like"/>
    <property type="match status" value="1"/>
</dbReference>
<dbReference type="GO" id="GO:0015297">
    <property type="term" value="F:antiporter activity"/>
    <property type="evidence" value="ECO:0007669"/>
    <property type="project" value="InterPro"/>
</dbReference>
<dbReference type="InterPro" id="IPR002528">
    <property type="entry name" value="MATE_fam"/>
</dbReference>
<feature type="transmembrane region" description="Helical" evidence="2">
    <location>
        <begin position="219"/>
        <end position="239"/>
    </location>
</feature>
<keyword evidence="2" id="KW-0472">Membrane</keyword>
<dbReference type="GO" id="GO:0005886">
    <property type="term" value="C:plasma membrane"/>
    <property type="evidence" value="ECO:0007669"/>
    <property type="project" value="TreeGrafter"/>
</dbReference>
<dbReference type="PANTHER" id="PTHR43298:SF2">
    <property type="entry name" value="FMN_FAD EXPORTER YEEO-RELATED"/>
    <property type="match status" value="1"/>
</dbReference>
<keyword evidence="2" id="KW-1133">Transmembrane helix</keyword>
<sequence length="475" mass="50800">MRCFRDPATARPAPAAVRVIPRMSITATPRFRQEVRATGLLALPLVLGHVSTGLIAFVDNTIAGHHGTDTFAAVSIGTALLWLPMLVPIGTLISLTASVSQLHGAGRERDIGPLFRQALWLGVGLSALMFAFLSVVPAFLPAFGIAPEIVPGATGFLHAIRWGVPALTLYFCMRYLSEGMHWTLPTMLLGFGGLLVLGPLGYALCNGRFGFPEMGAEGLGIASSVTMWLQALCFAGYLWKTRRFAHLQLFGHFEPPRWRAIWDLLRTGLPIGITVLMEGGLFIITALLIGRIGAVEASAHQIAINVAQLCFMIPMGVAEATTVRVGHAVGSNDPLGVRRATWAGYAIVLVTQMLSITVLLLGHDAVVRLYTDDLAVAALASTLLLYAATFQFPDGIQVLSAGALRGLKDTRVPMFIAMFAYWGVGMPLGAGLGLGLGWGPQGMWIGLIMGLTAAAVLMGWRLRISSQRLFLQPAP</sequence>
<dbReference type="KEGG" id="sacz:AOT14_01410"/>
<reference evidence="3 4" key="1">
    <citation type="journal article" date="2015" name="Genome Announc.">
        <title>Complete Genome Sequencing of Stenotrophomonas acidaminiphila ZAC14D2_NAIMI4_2, a Multidrug-Resistant Strain Isolated from Sediments of a Polluted River in Mexico, Uncovers New Antibiotic Resistance Genes and a Novel Class-II Lasso Peptide Biosynthesis Gene Cluster.</title>
        <authorList>
            <person name="Vinuesa P."/>
            <person name="Ochoa-Sanchez L.E."/>
        </authorList>
    </citation>
    <scope>NUCLEOTIDE SEQUENCE [LARGE SCALE GENOMIC DNA]</scope>
    <source>
        <strain evidence="3 4">ZAC14D2_NAIMI4_2</strain>
    </source>
</reference>
<feature type="transmembrane region" description="Helical" evidence="2">
    <location>
        <begin position="442"/>
        <end position="460"/>
    </location>
</feature>
<keyword evidence="1" id="KW-0813">Transport</keyword>
<evidence type="ECO:0000313" key="3">
    <source>
        <dbReference type="EMBL" id="ALJ26603.1"/>
    </source>
</evidence>
<dbReference type="Proteomes" id="UP000061010">
    <property type="component" value="Chromosome"/>
</dbReference>
<name>A0A0S1AV14_9GAMM</name>
<accession>A0A0S1AV14</accession>
<keyword evidence="4" id="KW-1185">Reference proteome</keyword>
<feature type="transmembrane region" description="Helical" evidence="2">
    <location>
        <begin position="118"/>
        <end position="143"/>
    </location>
</feature>
<dbReference type="NCBIfam" id="TIGR00797">
    <property type="entry name" value="matE"/>
    <property type="match status" value="1"/>
</dbReference>
<feature type="transmembrane region" description="Helical" evidence="2">
    <location>
        <begin position="184"/>
        <end position="204"/>
    </location>
</feature>
<feature type="transmembrane region" description="Helical" evidence="2">
    <location>
        <begin position="414"/>
        <end position="436"/>
    </location>
</feature>
<dbReference type="PATRIC" id="fig|128780.6.peg.141"/>
<protein>
    <submittedName>
        <fullName evidence="3">Multidrug efflux protein</fullName>
    </submittedName>
</protein>
<dbReference type="Pfam" id="PF01554">
    <property type="entry name" value="MatE"/>
    <property type="match status" value="2"/>
</dbReference>
<evidence type="ECO:0000256" key="1">
    <source>
        <dbReference type="ARBA" id="ARBA00022448"/>
    </source>
</evidence>
<feature type="transmembrane region" description="Helical" evidence="2">
    <location>
        <begin position="342"/>
        <end position="362"/>
    </location>
</feature>